<dbReference type="InterPro" id="IPR036388">
    <property type="entry name" value="WH-like_DNA-bd_sf"/>
</dbReference>
<dbReference type="PANTHER" id="PTHR30603:SF60">
    <property type="entry name" value="RNA POLYMERASE SIGMA FACTOR RPOD"/>
    <property type="match status" value="1"/>
</dbReference>
<dbReference type="AlphaFoldDB" id="A0A2A3ZAT7"/>
<dbReference type="RefSeq" id="WP_096161284.1">
    <property type="nucleotide sequence ID" value="NZ_NRGO01000029.1"/>
</dbReference>
<dbReference type="PRINTS" id="PR00046">
    <property type="entry name" value="SIGMA70FCT"/>
</dbReference>
<evidence type="ECO:0000259" key="2">
    <source>
        <dbReference type="Pfam" id="PF04545"/>
    </source>
</evidence>
<name>A0A2A3ZAT7_BREAU</name>
<reference evidence="3 4" key="1">
    <citation type="journal article" date="2017" name="Elife">
        <title>Extensive horizontal gene transfer in cheese-associated bacteria.</title>
        <authorList>
            <person name="Bonham K.S."/>
            <person name="Wolfe B.E."/>
            <person name="Dutton R.J."/>
        </authorList>
    </citation>
    <scope>NUCLEOTIDE SEQUENCE [LARGE SCALE GENOMIC DNA]</scope>
    <source>
        <strain evidence="3 4">900_6</strain>
    </source>
</reference>
<dbReference type="SUPFAM" id="SSF88659">
    <property type="entry name" value="Sigma3 and sigma4 domains of RNA polymerase sigma factors"/>
    <property type="match status" value="1"/>
</dbReference>
<accession>A0A2A3ZAT7</accession>
<gene>
    <name evidence="3" type="ORF">CIK62_17635</name>
</gene>
<dbReference type="Pfam" id="PF04545">
    <property type="entry name" value="Sigma70_r4"/>
    <property type="match status" value="1"/>
</dbReference>
<dbReference type="PANTHER" id="PTHR30603">
    <property type="entry name" value="RNA POLYMERASE SIGMA FACTOR RPO"/>
    <property type="match status" value="1"/>
</dbReference>
<dbReference type="InterPro" id="IPR050239">
    <property type="entry name" value="Sigma-70_RNA_pol_init_factors"/>
</dbReference>
<protein>
    <recommendedName>
        <fullName evidence="2">RNA polymerase sigma-70 region 4 domain-containing protein</fullName>
    </recommendedName>
</protein>
<dbReference type="GO" id="GO:0003700">
    <property type="term" value="F:DNA-binding transcription factor activity"/>
    <property type="evidence" value="ECO:0007669"/>
    <property type="project" value="InterPro"/>
</dbReference>
<dbReference type="InterPro" id="IPR007630">
    <property type="entry name" value="RNA_pol_sigma70_r4"/>
</dbReference>
<evidence type="ECO:0000313" key="3">
    <source>
        <dbReference type="EMBL" id="PCC48633.1"/>
    </source>
</evidence>
<dbReference type="Gene3D" id="1.10.10.10">
    <property type="entry name" value="Winged helix-like DNA-binding domain superfamily/Winged helix DNA-binding domain"/>
    <property type="match status" value="1"/>
</dbReference>
<evidence type="ECO:0000313" key="4">
    <source>
        <dbReference type="Proteomes" id="UP000217720"/>
    </source>
</evidence>
<evidence type="ECO:0000256" key="1">
    <source>
        <dbReference type="SAM" id="MobiDB-lite"/>
    </source>
</evidence>
<comment type="caution">
    <text evidence="3">The sequence shown here is derived from an EMBL/GenBank/DDBJ whole genome shotgun (WGS) entry which is preliminary data.</text>
</comment>
<feature type="domain" description="RNA polymerase sigma-70 region 4" evidence="2">
    <location>
        <begin position="78"/>
        <end position="123"/>
    </location>
</feature>
<proteinExistence type="predicted"/>
<dbReference type="EMBL" id="NRGO01000029">
    <property type="protein sequence ID" value="PCC48633.1"/>
    <property type="molecule type" value="Genomic_DNA"/>
</dbReference>
<dbReference type="InterPro" id="IPR013324">
    <property type="entry name" value="RNA_pol_sigma_r3/r4-like"/>
</dbReference>
<organism evidence="3 4">
    <name type="scientific">Brevibacterium aurantiacum</name>
    <dbReference type="NCBI Taxonomy" id="273384"/>
    <lineage>
        <taxon>Bacteria</taxon>
        <taxon>Bacillati</taxon>
        <taxon>Actinomycetota</taxon>
        <taxon>Actinomycetes</taxon>
        <taxon>Micrococcales</taxon>
        <taxon>Brevibacteriaceae</taxon>
        <taxon>Brevibacterium</taxon>
    </lineage>
</organism>
<dbReference type="Proteomes" id="UP000217720">
    <property type="component" value="Unassembled WGS sequence"/>
</dbReference>
<feature type="compositionally biased region" description="Basic and acidic residues" evidence="1">
    <location>
        <begin position="1"/>
        <end position="22"/>
    </location>
</feature>
<feature type="region of interest" description="Disordered" evidence="1">
    <location>
        <begin position="1"/>
        <end position="24"/>
    </location>
</feature>
<dbReference type="InterPro" id="IPR000943">
    <property type="entry name" value="RNA_pol_sigma70"/>
</dbReference>
<dbReference type="GO" id="GO:0006352">
    <property type="term" value="P:DNA-templated transcription initiation"/>
    <property type="evidence" value="ECO:0007669"/>
    <property type="project" value="InterPro"/>
</dbReference>
<sequence length="144" mass="16612">MNDDESRAACNHDHSKAEEALRRQPTSLEAHLDLQWDGHYAESRTSFDDRIADSEVFTVDPEQSILAKEHDEMINGLLNLVSERDAEVVRRRFGWIDGKPQTLEEIGQEFDVTRERIRQIVNNSIALDKANLEVWAHERSKLST</sequence>